<feature type="compositionally biased region" description="Basic and acidic residues" evidence="1">
    <location>
        <begin position="14"/>
        <end position="23"/>
    </location>
</feature>
<keyword evidence="2" id="KW-0472">Membrane</keyword>
<feature type="region of interest" description="Disordered" evidence="1">
    <location>
        <begin position="14"/>
        <end position="34"/>
    </location>
</feature>
<feature type="compositionally biased region" description="Acidic residues" evidence="1">
    <location>
        <begin position="659"/>
        <end position="668"/>
    </location>
</feature>
<evidence type="ECO:0008006" key="5">
    <source>
        <dbReference type="Google" id="ProtNLM"/>
    </source>
</evidence>
<keyword evidence="4" id="KW-1185">Reference proteome</keyword>
<reference evidence="3 4" key="1">
    <citation type="submission" date="2017-10" db="EMBL/GenBank/DDBJ databases">
        <title>Comparative genomics in systemic dimorphic fungi from Ajellomycetaceae.</title>
        <authorList>
            <person name="Munoz J.F."/>
            <person name="Mcewen J.G."/>
            <person name="Clay O.K."/>
            <person name="Cuomo C.A."/>
        </authorList>
    </citation>
    <scope>NUCLEOTIDE SEQUENCE [LARGE SCALE GENOMIC DNA]</scope>
    <source>
        <strain evidence="3 4">UAMH7299</strain>
    </source>
</reference>
<feature type="region of interest" description="Disordered" evidence="1">
    <location>
        <begin position="641"/>
        <end position="668"/>
    </location>
</feature>
<evidence type="ECO:0000256" key="1">
    <source>
        <dbReference type="SAM" id="MobiDB-lite"/>
    </source>
</evidence>
<feature type="compositionally biased region" description="Basic and acidic residues" evidence="1">
    <location>
        <begin position="647"/>
        <end position="657"/>
    </location>
</feature>
<keyword evidence="2" id="KW-1133">Transmembrane helix</keyword>
<feature type="transmembrane region" description="Helical" evidence="2">
    <location>
        <begin position="45"/>
        <end position="62"/>
    </location>
</feature>
<sequence length="668" mass="75822">MSIFGKAFLNDEELGKKDDDHPRASASFKPKRTTSPWKFHRRRRALLVLIVLSLLYLFFKHIPADVPPAPQRFGPMQQPNRAVQFGSKPKGPPPLTPNDKPTGDKQTFSGPIKFYSLAKSLYSAQGNRGYRRENKIVLFAAADLKCLSDLLPLACEMARHKLNRVHITVMGREEVSLEGIQEVNGIHENECPLVWHDARPDYGPWSTDKRMQASVMAGFGHINNILKPHVIISHDDKRELPFFWKGARARAHNIHVPLIGIPDHASELMWISKLDASSLAAWNKIQVEILVHAPPRSSGSLMRLLESLQRADYFGSAPGLTIELPSDVDSPLLSYLEEFQWPPDSGTSKFTLRRRIQPQSITPQEASMRTVDAFYPHDSTYSHVLVLSPQTDLAPSFYHYLKYSLLRYKYSSLTKASTHRLLGISLELPSKWPTSNDVFSPPNNIDHVSVQNRSEIPEFLWQVPNSNAALYFGDKWIEFHSFLSNRFTTAPESKPDPDIVSKKFPAWMEYMLELMRARGYYLLFPSFQKDSDITLATVHNELYQLPEEYKATAKEKSPDLPEQEVINPDDPLTAPPQAQNTQLDASERELTSSSTISNLLKIFPDGLPELSSLEVVPYSPEEKTEDLIERAEDYLKTFRKSIGGCDGENRKPSKPDDLFCLDENEEVD</sequence>
<accession>A0A2B7Z1H6</accession>
<dbReference type="PANTHER" id="PTHR33604">
    <property type="entry name" value="OSJNBA0004B13.7 PROTEIN"/>
    <property type="match status" value="1"/>
</dbReference>
<gene>
    <name evidence="3" type="ORF">AJ80_01362</name>
</gene>
<evidence type="ECO:0000313" key="3">
    <source>
        <dbReference type="EMBL" id="PGH26978.1"/>
    </source>
</evidence>
<evidence type="ECO:0000313" key="4">
    <source>
        <dbReference type="Proteomes" id="UP000224634"/>
    </source>
</evidence>
<dbReference type="STRING" id="1447883.A0A2B7Z1H6"/>
<dbReference type="OrthoDB" id="5397682at2759"/>
<name>A0A2B7Z1H6_POLH7</name>
<proteinExistence type="predicted"/>
<feature type="region of interest" description="Disordered" evidence="1">
    <location>
        <begin position="70"/>
        <end position="109"/>
    </location>
</feature>
<dbReference type="Proteomes" id="UP000224634">
    <property type="component" value="Unassembled WGS sequence"/>
</dbReference>
<feature type="region of interest" description="Disordered" evidence="1">
    <location>
        <begin position="552"/>
        <end position="590"/>
    </location>
</feature>
<dbReference type="PANTHER" id="PTHR33604:SF3">
    <property type="entry name" value="OSJNBA0004B13.7 PROTEIN"/>
    <property type="match status" value="1"/>
</dbReference>
<protein>
    <recommendedName>
        <fullName evidence="5">Glycosyltransferase 2</fullName>
    </recommendedName>
</protein>
<dbReference type="EMBL" id="PDNA01000011">
    <property type="protein sequence ID" value="PGH26978.1"/>
    <property type="molecule type" value="Genomic_DNA"/>
</dbReference>
<dbReference type="AlphaFoldDB" id="A0A2B7Z1H6"/>
<keyword evidence="2" id="KW-0812">Transmembrane</keyword>
<evidence type="ECO:0000256" key="2">
    <source>
        <dbReference type="SAM" id="Phobius"/>
    </source>
</evidence>
<organism evidence="3 4">
    <name type="scientific">Polytolypa hystricis (strain UAMH7299)</name>
    <dbReference type="NCBI Taxonomy" id="1447883"/>
    <lineage>
        <taxon>Eukaryota</taxon>
        <taxon>Fungi</taxon>
        <taxon>Dikarya</taxon>
        <taxon>Ascomycota</taxon>
        <taxon>Pezizomycotina</taxon>
        <taxon>Eurotiomycetes</taxon>
        <taxon>Eurotiomycetidae</taxon>
        <taxon>Onygenales</taxon>
        <taxon>Onygenales incertae sedis</taxon>
        <taxon>Polytolypa</taxon>
    </lineage>
</organism>
<comment type="caution">
    <text evidence="3">The sequence shown here is derived from an EMBL/GenBank/DDBJ whole genome shotgun (WGS) entry which is preliminary data.</text>
</comment>